<keyword evidence="7" id="KW-1185">Reference proteome</keyword>
<protein>
    <recommendedName>
        <fullName evidence="4">CUB domain-containing protein</fullName>
    </recommendedName>
</protein>
<dbReference type="InterPro" id="IPR043159">
    <property type="entry name" value="Lectin_gal-bd_sf"/>
</dbReference>
<dbReference type="GO" id="GO:0030246">
    <property type="term" value="F:carbohydrate binding"/>
    <property type="evidence" value="ECO:0007669"/>
    <property type="project" value="InterPro"/>
</dbReference>
<dbReference type="AlphaFoldDB" id="R7TWI2"/>
<reference evidence="7" key="1">
    <citation type="submission" date="2012-12" db="EMBL/GenBank/DDBJ databases">
        <authorList>
            <person name="Hellsten U."/>
            <person name="Grimwood J."/>
            <person name="Chapman J.A."/>
            <person name="Shapiro H."/>
            <person name="Aerts A."/>
            <person name="Otillar R.P."/>
            <person name="Terry A.Y."/>
            <person name="Boore J.L."/>
            <person name="Simakov O."/>
            <person name="Marletaz F."/>
            <person name="Cho S.-J."/>
            <person name="Edsinger-Gonzales E."/>
            <person name="Havlak P."/>
            <person name="Kuo D.-H."/>
            <person name="Larsson T."/>
            <person name="Lv J."/>
            <person name="Arendt D."/>
            <person name="Savage R."/>
            <person name="Osoegawa K."/>
            <person name="de Jong P."/>
            <person name="Lindberg D.R."/>
            <person name="Seaver E.C."/>
            <person name="Weisblat D.A."/>
            <person name="Putnam N.H."/>
            <person name="Grigoriev I.V."/>
            <person name="Rokhsar D.S."/>
        </authorList>
    </citation>
    <scope>NUCLEOTIDE SEQUENCE</scope>
    <source>
        <strain evidence="7">I ESC-2004</strain>
    </source>
</reference>
<evidence type="ECO:0000256" key="1">
    <source>
        <dbReference type="ARBA" id="ARBA00023157"/>
    </source>
</evidence>
<dbReference type="SUPFAM" id="SSF49854">
    <property type="entry name" value="Spermadhesin, CUB domain"/>
    <property type="match status" value="1"/>
</dbReference>
<accession>R7TWI2</accession>
<evidence type="ECO:0000256" key="3">
    <source>
        <dbReference type="SAM" id="Phobius"/>
    </source>
</evidence>
<dbReference type="PANTHER" id="PTHR46780">
    <property type="entry name" value="PROTEIN EVA-1"/>
    <property type="match status" value="1"/>
</dbReference>
<gene>
    <name evidence="5" type="ORF">CAPTEDRAFT_225957</name>
</gene>
<evidence type="ECO:0000313" key="6">
    <source>
        <dbReference type="EnsemblMetazoa" id="CapteP225957"/>
    </source>
</evidence>
<evidence type="ECO:0000259" key="4">
    <source>
        <dbReference type="PROSITE" id="PS01180"/>
    </source>
</evidence>
<dbReference type="InterPro" id="IPR000922">
    <property type="entry name" value="Lectin_gal-bd_dom"/>
</dbReference>
<feature type="transmembrane region" description="Helical" evidence="3">
    <location>
        <begin position="318"/>
        <end position="345"/>
    </location>
</feature>
<keyword evidence="1" id="KW-1015">Disulfide bond</keyword>
<feature type="domain" description="CUB" evidence="4">
    <location>
        <begin position="129"/>
        <end position="251"/>
    </location>
</feature>
<dbReference type="Gene3D" id="2.60.120.290">
    <property type="entry name" value="Spermadhesin, CUB domain"/>
    <property type="match status" value="1"/>
</dbReference>
<evidence type="ECO:0000313" key="5">
    <source>
        <dbReference type="EMBL" id="ELT98119.1"/>
    </source>
</evidence>
<sequence>MARDFQRIRERVRQETATASVRLATEGAAHELCQWETVQATCAPGQVVVATEATYGRMKKSRCVKRDFGFIGCQWDALGEVDKLCSGRQFCSFPVTNLHGLHDCPNDLTAYLRLSFKCVTVMPCQREMCEGSDYLQLTAPSGILSSALVADTGCGSQTCPWVLRARPGQHLNLTLMDFSHLDQLAVDESQKATCQRYVSIREDLSSKDVTSCSHDYARERHIYESTTNSIQLTLFADRESSVHYLIHYEVVGCPDFDPPQYAEVTREGSSVRVLCIASPEVYHLTCIGTEWQGKLGICPALQTDQNEDRFSQSSKSPFGMLVVVGVGVALGVVVGVLLLAAALLYMRRRSRESPTVNRNPLLFDASPFREMGKQYAPSSLIYTPEHNYTTTLHPKRPLPVPSPHVPSEETVPCRECHEEHRVPGKHYYETPSFPIQQMAVRDGRMHSADGIFRMEREEEHHSARTN</sequence>
<dbReference type="InterPro" id="IPR035914">
    <property type="entry name" value="Sperma_CUB_dom_sf"/>
</dbReference>
<reference evidence="5 7" key="2">
    <citation type="journal article" date="2013" name="Nature">
        <title>Insights into bilaterian evolution from three spiralian genomes.</title>
        <authorList>
            <person name="Simakov O."/>
            <person name="Marletaz F."/>
            <person name="Cho S.J."/>
            <person name="Edsinger-Gonzales E."/>
            <person name="Havlak P."/>
            <person name="Hellsten U."/>
            <person name="Kuo D.H."/>
            <person name="Larsson T."/>
            <person name="Lv J."/>
            <person name="Arendt D."/>
            <person name="Savage R."/>
            <person name="Osoegawa K."/>
            <person name="de Jong P."/>
            <person name="Grimwood J."/>
            <person name="Chapman J.A."/>
            <person name="Shapiro H."/>
            <person name="Aerts A."/>
            <person name="Otillar R.P."/>
            <person name="Terry A.Y."/>
            <person name="Boore J.L."/>
            <person name="Grigoriev I.V."/>
            <person name="Lindberg D.R."/>
            <person name="Seaver E.C."/>
            <person name="Weisblat D.A."/>
            <person name="Putnam N.H."/>
            <person name="Rokhsar D.S."/>
        </authorList>
    </citation>
    <scope>NUCLEOTIDE SEQUENCE</scope>
    <source>
        <strain evidence="5 7">I ESC-2004</strain>
    </source>
</reference>
<dbReference type="PROSITE" id="PS01180">
    <property type="entry name" value="CUB"/>
    <property type="match status" value="1"/>
</dbReference>
<dbReference type="InterPro" id="IPR000859">
    <property type="entry name" value="CUB_dom"/>
</dbReference>
<keyword evidence="3" id="KW-1133">Transmembrane helix</keyword>
<reference evidence="6" key="3">
    <citation type="submission" date="2015-06" db="UniProtKB">
        <authorList>
            <consortium name="EnsemblMetazoa"/>
        </authorList>
    </citation>
    <scope>IDENTIFICATION</scope>
</reference>
<dbReference type="OrthoDB" id="6431754at2759"/>
<evidence type="ECO:0000313" key="7">
    <source>
        <dbReference type="Proteomes" id="UP000014760"/>
    </source>
</evidence>
<dbReference type="EMBL" id="KB308242">
    <property type="protein sequence ID" value="ELT98119.1"/>
    <property type="molecule type" value="Genomic_DNA"/>
</dbReference>
<dbReference type="Proteomes" id="UP000014760">
    <property type="component" value="Unassembled WGS sequence"/>
</dbReference>
<keyword evidence="3" id="KW-0472">Membrane</keyword>
<proteinExistence type="predicted"/>
<dbReference type="EMBL" id="AMQN01002090">
    <property type="status" value="NOT_ANNOTATED_CDS"/>
    <property type="molecule type" value="Genomic_DNA"/>
</dbReference>
<dbReference type="Gene3D" id="2.60.120.740">
    <property type="match status" value="1"/>
</dbReference>
<dbReference type="EnsemblMetazoa" id="CapteT225957">
    <property type="protein sequence ID" value="CapteP225957"/>
    <property type="gene ID" value="CapteG225957"/>
</dbReference>
<organism evidence="5">
    <name type="scientific">Capitella teleta</name>
    <name type="common">Polychaete worm</name>
    <dbReference type="NCBI Taxonomy" id="283909"/>
    <lineage>
        <taxon>Eukaryota</taxon>
        <taxon>Metazoa</taxon>
        <taxon>Spiralia</taxon>
        <taxon>Lophotrochozoa</taxon>
        <taxon>Annelida</taxon>
        <taxon>Polychaeta</taxon>
        <taxon>Sedentaria</taxon>
        <taxon>Scolecida</taxon>
        <taxon>Capitellidae</taxon>
        <taxon>Capitella</taxon>
    </lineage>
</organism>
<dbReference type="CDD" id="cd22823">
    <property type="entry name" value="Gal_Rha_Lectin"/>
    <property type="match status" value="1"/>
</dbReference>
<keyword evidence="3" id="KW-0812">Transmembrane</keyword>
<name>R7TWI2_CAPTE</name>
<dbReference type="HOGENOM" id="CLU_029488_4_1_1"/>
<dbReference type="Pfam" id="PF02140">
    <property type="entry name" value="SUEL_Lectin"/>
    <property type="match status" value="1"/>
</dbReference>
<evidence type="ECO:0000256" key="2">
    <source>
        <dbReference type="PROSITE-ProRule" id="PRU00059"/>
    </source>
</evidence>
<comment type="caution">
    <text evidence="2">Lacks conserved residue(s) required for the propagation of feature annotation.</text>
</comment>